<reference evidence="3 4" key="1">
    <citation type="journal article" date="2021" name="BMC Genomics">
        <title>Datura genome reveals duplications of psychoactive alkaloid biosynthetic genes and high mutation rate following tissue culture.</title>
        <authorList>
            <person name="Rajewski A."/>
            <person name="Carter-House D."/>
            <person name="Stajich J."/>
            <person name="Litt A."/>
        </authorList>
    </citation>
    <scope>NUCLEOTIDE SEQUENCE [LARGE SCALE GENOMIC DNA]</scope>
    <source>
        <strain evidence="3">AR-01</strain>
    </source>
</reference>
<evidence type="ECO:0000259" key="2">
    <source>
        <dbReference type="Pfam" id="PF26130"/>
    </source>
</evidence>
<accession>A0ABS8VTK9</accession>
<feature type="compositionally biased region" description="Low complexity" evidence="1">
    <location>
        <begin position="87"/>
        <end position="98"/>
    </location>
</feature>
<feature type="region of interest" description="Disordered" evidence="1">
    <location>
        <begin position="58"/>
        <end position="120"/>
    </location>
</feature>
<protein>
    <recommendedName>
        <fullName evidence="2">PB1-like domain-containing protein</fullName>
    </recommendedName>
</protein>
<dbReference type="EMBL" id="JACEIK010005982">
    <property type="protein sequence ID" value="MCE0482573.1"/>
    <property type="molecule type" value="Genomic_DNA"/>
</dbReference>
<feature type="compositionally biased region" description="Basic and acidic residues" evidence="1">
    <location>
        <begin position="74"/>
        <end position="86"/>
    </location>
</feature>
<name>A0ABS8VTK9_DATST</name>
<dbReference type="Proteomes" id="UP000823775">
    <property type="component" value="Unassembled WGS sequence"/>
</dbReference>
<feature type="domain" description="PB1-like" evidence="2">
    <location>
        <begin position="6"/>
        <end position="57"/>
    </location>
</feature>
<gene>
    <name evidence="3" type="ORF">HAX54_041446</name>
</gene>
<evidence type="ECO:0000313" key="3">
    <source>
        <dbReference type="EMBL" id="MCE0482573.1"/>
    </source>
</evidence>
<dbReference type="Pfam" id="PF26130">
    <property type="entry name" value="PB1-like"/>
    <property type="match status" value="1"/>
</dbReference>
<proteinExistence type="predicted"/>
<comment type="caution">
    <text evidence="3">The sequence shown here is derived from an EMBL/GenBank/DDBJ whole genome shotgun (WGS) entry which is preliminary data.</text>
</comment>
<keyword evidence="4" id="KW-1185">Reference proteome</keyword>
<dbReference type="InterPro" id="IPR058594">
    <property type="entry name" value="PB1-like_dom_pln"/>
</dbReference>
<feature type="non-terminal residue" evidence="3">
    <location>
        <position position="120"/>
    </location>
</feature>
<evidence type="ECO:0000313" key="4">
    <source>
        <dbReference type="Proteomes" id="UP000823775"/>
    </source>
</evidence>
<organism evidence="3 4">
    <name type="scientific">Datura stramonium</name>
    <name type="common">Jimsonweed</name>
    <name type="synonym">Common thornapple</name>
    <dbReference type="NCBI Taxonomy" id="4076"/>
    <lineage>
        <taxon>Eukaryota</taxon>
        <taxon>Viridiplantae</taxon>
        <taxon>Streptophyta</taxon>
        <taxon>Embryophyta</taxon>
        <taxon>Tracheophyta</taxon>
        <taxon>Spermatophyta</taxon>
        <taxon>Magnoliopsida</taxon>
        <taxon>eudicotyledons</taxon>
        <taxon>Gunneridae</taxon>
        <taxon>Pentapetalae</taxon>
        <taxon>asterids</taxon>
        <taxon>lamiids</taxon>
        <taxon>Solanales</taxon>
        <taxon>Solanaceae</taxon>
        <taxon>Solanoideae</taxon>
        <taxon>Datureae</taxon>
        <taxon>Datura</taxon>
    </lineage>
</organism>
<sequence>MNGFIFITLRLYHGGDLLFDGKELRYESGVMSEYVNVDVDTISYLEIKDYIKELGLAAPSTANPSDPVITPSNSKDDDFPVNRSDESTNSSSNSENSNLIGIDDYDSDVHEEYIETGVRE</sequence>
<evidence type="ECO:0000256" key="1">
    <source>
        <dbReference type="SAM" id="MobiDB-lite"/>
    </source>
</evidence>
<feature type="compositionally biased region" description="Basic and acidic residues" evidence="1">
    <location>
        <begin position="107"/>
        <end position="120"/>
    </location>
</feature>